<accession>A0AA37WDT3</accession>
<keyword evidence="2" id="KW-1185">Reference proteome</keyword>
<proteinExistence type="predicted"/>
<dbReference type="EMBL" id="BSOH01000005">
    <property type="protein sequence ID" value="GLR16332.1"/>
    <property type="molecule type" value="Genomic_DNA"/>
</dbReference>
<comment type="caution">
    <text evidence="1">The sequence shown here is derived from an EMBL/GenBank/DDBJ whole genome shotgun (WGS) entry which is preliminary data.</text>
</comment>
<dbReference type="Proteomes" id="UP001156666">
    <property type="component" value="Unassembled WGS sequence"/>
</dbReference>
<organism evidence="1 2">
    <name type="scientific">Portibacter lacus</name>
    <dbReference type="NCBI Taxonomy" id="1099794"/>
    <lineage>
        <taxon>Bacteria</taxon>
        <taxon>Pseudomonadati</taxon>
        <taxon>Bacteroidota</taxon>
        <taxon>Saprospiria</taxon>
        <taxon>Saprospirales</taxon>
        <taxon>Haliscomenobacteraceae</taxon>
        <taxon>Portibacter</taxon>
    </lineage>
</organism>
<reference evidence="1" key="2">
    <citation type="submission" date="2023-01" db="EMBL/GenBank/DDBJ databases">
        <title>Draft genome sequence of Portibacter lacus strain NBRC 108769.</title>
        <authorList>
            <person name="Sun Q."/>
            <person name="Mori K."/>
        </authorList>
    </citation>
    <scope>NUCLEOTIDE SEQUENCE</scope>
    <source>
        <strain evidence="1">NBRC 108769</strain>
    </source>
</reference>
<dbReference type="Pfam" id="PF05258">
    <property type="entry name" value="DciA"/>
    <property type="match status" value="1"/>
</dbReference>
<dbReference type="InterPro" id="IPR007922">
    <property type="entry name" value="DciA-like"/>
</dbReference>
<protein>
    <recommendedName>
        <fullName evidence="3">RNA-binding protein</fullName>
    </recommendedName>
</protein>
<gene>
    <name evidence="1" type="ORF">GCM10007940_09470</name>
</gene>
<dbReference type="AlphaFoldDB" id="A0AA37WDT3"/>
<evidence type="ECO:0000313" key="1">
    <source>
        <dbReference type="EMBL" id="GLR16332.1"/>
    </source>
</evidence>
<reference evidence="1" key="1">
    <citation type="journal article" date="2014" name="Int. J. Syst. Evol. Microbiol.">
        <title>Complete genome sequence of Corynebacterium casei LMG S-19264T (=DSM 44701T), isolated from a smear-ripened cheese.</title>
        <authorList>
            <consortium name="US DOE Joint Genome Institute (JGI-PGF)"/>
            <person name="Walter F."/>
            <person name="Albersmeier A."/>
            <person name="Kalinowski J."/>
            <person name="Ruckert C."/>
        </authorList>
    </citation>
    <scope>NUCLEOTIDE SEQUENCE</scope>
    <source>
        <strain evidence="1">NBRC 108769</strain>
    </source>
</reference>
<evidence type="ECO:0000313" key="2">
    <source>
        <dbReference type="Proteomes" id="UP001156666"/>
    </source>
</evidence>
<evidence type="ECO:0008006" key="3">
    <source>
        <dbReference type="Google" id="ProtNLM"/>
    </source>
</evidence>
<name>A0AA37WDT3_9BACT</name>
<sequence length="90" mass="10333">MPIKDILSNFIKQNKITPGYYNAKVQQIWEAKMGPSVNKHTRSVILSKDQLYIKVDSAPLKNEFMLSKDKIIALLNKELGSEIIKKIFIN</sequence>